<organism evidence="2 3">
    <name type="scientific">Paraburkholderia caffeinitolerans</name>
    <dbReference type="NCBI Taxonomy" id="1723730"/>
    <lineage>
        <taxon>Bacteria</taxon>
        <taxon>Pseudomonadati</taxon>
        <taxon>Pseudomonadota</taxon>
        <taxon>Betaproteobacteria</taxon>
        <taxon>Burkholderiales</taxon>
        <taxon>Burkholderiaceae</taxon>
        <taxon>Paraburkholderia</taxon>
    </lineage>
</organism>
<evidence type="ECO:0000256" key="1">
    <source>
        <dbReference type="SAM" id="SignalP"/>
    </source>
</evidence>
<protein>
    <recommendedName>
        <fullName evidence="4">Bacterial Ig domain-containing protein</fullName>
    </recommendedName>
</protein>
<accession>A0A6J5H0A2</accession>
<evidence type="ECO:0000313" key="2">
    <source>
        <dbReference type="EMBL" id="CAB3808201.1"/>
    </source>
</evidence>
<dbReference type="RefSeq" id="WP_175198157.1">
    <property type="nucleotide sequence ID" value="NZ_CADIKL010000057.1"/>
</dbReference>
<dbReference type="PROSITE" id="PS51257">
    <property type="entry name" value="PROKAR_LIPOPROTEIN"/>
    <property type="match status" value="1"/>
</dbReference>
<gene>
    <name evidence="2" type="ORF">LMG28688_06718</name>
</gene>
<dbReference type="AlphaFoldDB" id="A0A6J5H0A2"/>
<feature type="chain" id="PRO_5027041683" description="Bacterial Ig domain-containing protein" evidence="1">
    <location>
        <begin position="34"/>
        <end position="705"/>
    </location>
</feature>
<dbReference type="Proteomes" id="UP000494119">
    <property type="component" value="Unassembled WGS sequence"/>
</dbReference>
<keyword evidence="3" id="KW-1185">Reference proteome</keyword>
<reference evidence="2 3" key="1">
    <citation type="submission" date="2020-04" db="EMBL/GenBank/DDBJ databases">
        <authorList>
            <person name="De Canck E."/>
        </authorList>
    </citation>
    <scope>NUCLEOTIDE SEQUENCE [LARGE SCALE GENOMIC DNA]</scope>
    <source>
        <strain evidence="2 3">LMG 28688</strain>
    </source>
</reference>
<feature type="signal peptide" evidence="1">
    <location>
        <begin position="1"/>
        <end position="33"/>
    </location>
</feature>
<evidence type="ECO:0000313" key="3">
    <source>
        <dbReference type="Proteomes" id="UP000494119"/>
    </source>
</evidence>
<name>A0A6J5H0A2_9BURK</name>
<evidence type="ECO:0008006" key="4">
    <source>
        <dbReference type="Google" id="ProtNLM"/>
    </source>
</evidence>
<keyword evidence="1" id="KW-0732">Signal</keyword>
<sequence>MNALEKYRQGPRPLRLTTLAATLLPLAMLSACGGGSGSSTPPPAAAQVSGTVATGNFVSNAAVTATDTHGKTVTAISDSNGHYTLVTASLTAPIALVATDPTGQSSNLVSVLTALPAAGQSATANINTLTTAIAALLTPDGNPMDLVAAGSTTTIGGAVTSTNVKNATATLDAYLANLLSATGLPASYDPIGTPYPTTAHTTADNLVDMVSIVPEGSVTYLIYNTPLPSSATTQSNTYLALNNTSTPSNTPVVPAVTAAYVANYASLQNYLSGLPTALKPCAAAGGTGSACNGVIDANYKDNGFTNITAYDSNLTSSNLSFTSSNPYVVNTNANGTSALVAIPYALVSSTTQNSLGQYALYTTVQQTPSGSWDIIGNQLPYNLSATTRTTYRQFLDTFTDPNTGRPDTNFFDAGLTLAIGSMGSGESGAALYFAHVTGPGLPAAGLWLGRYNATLSMLLVSTPPAAPLTSPPTPASLSGTNEYRWSWAPSTYQPPTAREFWATTPIDVTQAQAGSVYQFTLYDINGNNLGTYSVTNPNNAVDATLGQSYYQANAFPVLGNGDFVTGVQCPGVLSGAGSSDPAANFLCPTGSLAAQQTSLTMNFTPPSATAKVPSPLTETGALIQTWDRAGCNVQEPVSFGPTTTSATISAAGTCANGTPYAFWAINNPSGDATFRQLQLRAKTPNGVLFYVNQVYRNANNAVSAD</sequence>
<dbReference type="EMBL" id="CADIKL010000057">
    <property type="protein sequence ID" value="CAB3808201.1"/>
    <property type="molecule type" value="Genomic_DNA"/>
</dbReference>
<proteinExistence type="predicted"/>